<gene>
    <name evidence="1" type="ORF">kuste3906</name>
</gene>
<sequence length="121" mass="12681">MGSGNEYGNSITLDTSGNVYVTGDTYSTDFPTTSSAYDTSYNGGYSADVFVSKMDSGLTSLLASTYLGGSGADLSYSLTIDTSGNVYVTGYTWSTDFPTTIGAYDTSYNPLSGKISTKSLF</sequence>
<reference evidence="1" key="1">
    <citation type="journal article" date="2006" name="Nature">
        <title>Deciphering the evolution and metabolism of an anammox bacterium from a community genome.</title>
        <authorList>
            <person name="Strous M."/>
            <person name="Pelletier E."/>
            <person name="Mangenot S."/>
            <person name="Rattei T."/>
            <person name="Lehner A."/>
            <person name="Taylor M.W."/>
            <person name="Horn M."/>
            <person name="Daims H."/>
            <person name="Bartol-Mavel D."/>
            <person name="Wincker P."/>
            <person name="Barbe V."/>
            <person name="Fonknechten N."/>
            <person name="Vallenet D."/>
            <person name="Segurens B."/>
            <person name="Schenowitz-Truong C."/>
            <person name="Medigue C."/>
            <person name="Collingro A."/>
            <person name="Snel B."/>
            <person name="Dutilh B.E."/>
            <person name="OpDenCamp H.J.M."/>
            <person name="vanDerDrift C."/>
            <person name="Cirpus I."/>
            <person name="vanDePas-Schoonen K.T."/>
            <person name="Harhangi H.R."/>
            <person name="vanNiftrik L."/>
            <person name="Schmid M."/>
            <person name="Keltjens J."/>
            <person name="vanDeVossenberg J."/>
            <person name="Kartal B."/>
            <person name="Meier H."/>
            <person name="Frishman D."/>
            <person name="Huynen M.A."/>
            <person name="Mewes H."/>
            <person name="Weissenbach J."/>
            <person name="Jetten M.S.M."/>
            <person name="Wagner M."/>
            <person name="LePaslier D."/>
        </authorList>
    </citation>
    <scope>NUCLEOTIDE SEQUENCE</scope>
</reference>
<dbReference type="InterPro" id="IPR052918">
    <property type="entry name" value="Motility_Chemotaxis_Reg"/>
</dbReference>
<dbReference type="PANTHER" id="PTHR35580:SF1">
    <property type="entry name" value="PHYTASE-LIKE DOMAIN-CONTAINING PROTEIN"/>
    <property type="match status" value="1"/>
</dbReference>
<protein>
    <recommendedName>
        <fullName evidence="2">Beta-propeller repeat protein</fullName>
    </recommendedName>
</protein>
<dbReference type="PANTHER" id="PTHR35580">
    <property type="entry name" value="CELL SURFACE GLYCOPROTEIN (S-LAYER PROTEIN)-LIKE PROTEIN"/>
    <property type="match status" value="1"/>
</dbReference>
<dbReference type="AlphaFoldDB" id="Q1Q3T0"/>
<accession>Q1Q3T0</accession>
<evidence type="ECO:0008006" key="2">
    <source>
        <dbReference type="Google" id="ProtNLM"/>
    </source>
</evidence>
<proteinExistence type="predicted"/>
<reference evidence="1" key="2">
    <citation type="submission" date="2006-01" db="EMBL/GenBank/DDBJ databases">
        <authorList>
            <person name="Genoscope"/>
        </authorList>
    </citation>
    <scope>NUCLEOTIDE SEQUENCE</scope>
</reference>
<dbReference type="Pfam" id="PF06739">
    <property type="entry name" value="SBBP"/>
    <property type="match status" value="2"/>
</dbReference>
<evidence type="ECO:0000313" key="1">
    <source>
        <dbReference type="EMBL" id="CAJ74669.1"/>
    </source>
</evidence>
<name>Q1Q3T0_KUEST</name>
<organism evidence="1">
    <name type="scientific">Kuenenia stuttgartiensis</name>
    <dbReference type="NCBI Taxonomy" id="174633"/>
    <lineage>
        <taxon>Bacteria</taxon>
        <taxon>Pseudomonadati</taxon>
        <taxon>Planctomycetota</taxon>
        <taxon>Candidatus Brocadiia</taxon>
        <taxon>Candidatus Brocadiales</taxon>
        <taxon>Candidatus Brocadiaceae</taxon>
        <taxon>Candidatus Kuenenia</taxon>
    </lineage>
</organism>
<dbReference type="EMBL" id="CT573071">
    <property type="protein sequence ID" value="CAJ74669.1"/>
    <property type="molecule type" value="Genomic_DNA"/>
</dbReference>
<dbReference type="InterPro" id="IPR010620">
    <property type="entry name" value="SBBP_repeat"/>
</dbReference>